<proteinExistence type="predicted"/>
<feature type="region of interest" description="Disordered" evidence="1">
    <location>
        <begin position="1"/>
        <end position="22"/>
    </location>
</feature>
<dbReference type="InterPro" id="IPR036770">
    <property type="entry name" value="Ankyrin_rpt-contain_sf"/>
</dbReference>
<evidence type="ECO:0000313" key="4">
    <source>
        <dbReference type="Proteomes" id="UP001519460"/>
    </source>
</evidence>
<dbReference type="PROSITE" id="PS50225">
    <property type="entry name" value="SOCS"/>
    <property type="match status" value="1"/>
</dbReference>
<reference evidence="3 4" key="1">
    <citation type="journal article" date="2023" name="Sci. Data">
        <title>Genome assembly of the Korean intertidal mud-creeper Batillaria attramentaria.</title>
        <authorList>
            <person name="Patra A.K."/>
            <person name="Ho P.T."/>
            <person name="Jun S."/>
            <person name="Lee S.J."/>
            <person name="Kim Y."/>
            <person name="Won Y.J."/>
        </authorList>
    </citation>
    <scope>NUCLEOTIDE SEQUENCE [LARGE SCALE GENOMIC DNA]</scope>
    <source>
        <strain evidence="3">Wonlab-2016</strain>
    </source>
</reference>
<dbReference type="SMART" id="SM00969">
    <property type="entry name" value="SOCS_box"/>
    <property type="match status" value="1"/>
</dbReference>
<feature type="domain" description="SOCS box" evidence="2">
    <location>
        <begin position="489"/>
        <end position="551"/>
    </location>
</feature>
<organism evidence="3 4">
    <name type="scientific">Batillaria attramentaria</name>
    <dbReference type="NCBI Taxonomy" id="370345"/>
    <lineage>
        <taxon>Eukaryota</taxon>
        <taxon>Metazoa</taxon>
        <taxon>Spiralia</taxon>
        <taxon>Lophotrochozoa</taxon>
        <taxon>Mollusca</taxon>
        <taxon>Gastropoda</taxon>
        <taxon>Caenogastropoda</taxon>
        <taxon>Sorbeoconcha</taxon>
        <taxon>Cerithioidea</taxon>
        <taxon>Batillariidae</taxon>
        <taxon>Batillaria</taxon>
    </lineage>
</organism>
<dbReference type="CDD" id="cd03716">
    <property type="entry name" value="SOCS_ASB_like"/>
    <property type="match status" value="1"/>
</dbReference>
<protein>
    <recommendedName>
        <fullName evidence="2">SOCS box domain-containing protein</fullName>
    </recommendedName>
</protein>
<gene>
    <name evidence="3" type="ORF">BaRGS_00021522</name>
</gene>
<dbReference type="AlphaFoldDB" id="A0ABD0KJD7"/>
<dbReference type="InterPro" id="IPR001496">
    <property type="entry name" value="SOCS_box"/>
</dbReference>
<dbReference type="EMBL" id="JACVVK020000167">
    <property type="protein sequence ID" value="KAK7487294.1"/>
    <property type="molecule type" value="Genomic_DNA"/>
</dbReference>
<comment type="caution">
    <text evidence="3">The sequence shown here is derived from an EMBL/GenBank/DDBJ whole genome shotgun (WGS) entry which is preliminary data.</text>
</comment>
<name>A0ABD0KJD7_9CAEN</name>
<dbReference type="Gene3D" id="1.25.40.20">
    <property type="entry name" value="Ankyrin repeat-containing domain"/>
    <property type="match status" value="1"/>
</dbReference>
<dbReference type="SUPFAM" id="SSF48403">
    <property type="entry name" value="Ankyrin repeat"/>
    <property type="match status" value="1"/>
</dbReference>
<dbReference type="Pfam" id="PF07525">
    <property type="entry name" value="SOCS_box"/>
    <property type="match status" value="1"/>
</dbReference>
<dbReference type="Proteomes" id="UP001519460">
    <property type="component" value="Unassembled WGS sequence"/>
</dbReference>
<dbReference type="Gene3D" id="1.10.750.20">
    <property type="entry name" value="SOCS box"/>
    <property type="match status" value="1"/>
</dbReference>
<dbReference type="SUPFAM" id="SSF158235">
    <property type="entry name" value="SOCS box-like"/>
    <property type="match status" value="1"/>
</dbReference>
<sequence length="558" mass="63146">MTSTPALSDSAEKTEETTEHCRGQFKQYNNPEQKEAALREAVKQCSWDLVAEAIDTGLTEAQMEYVCSEFSSWCKNWELTDDLDMLEFVFLTASKLRKTELVMALLERCTGRNSEKIQQMAAEAAVDDVNWGLLEALVEREYAGTLHNTLFACLEKILKVTGSWQEHFLPFLSVFDNWCRMADEVDVEELLNSLRENMDQSLLSDTATWCCNHGKSLPDMALLFSVASRQTSLMRTVLERHGTDILDCFLETGFKDSLGYDLGTACSHLPYLSESTLDPDVFQGCASQLTLQCRKMGLRNWELFFAVHSGKLKLVKEAAKHHTDQNRLVIAAAVSASLHGWEIVKELLKKCPKATMVGYKEDILRAAVLDSEVEVVESLLEEIDPEELEFRDNSDDTILSRAVVTDLPRVGGREKEDAREQVVRACLRTGFATYQRMHDYDYDFDYDHANSPSPIRRAVEIGDLPLVRLLYDCGSASNFEIYNMTSNSVLTKQLYDDWAGDVYEFLQEAAENPCSLKHLCRLAVSHIVGCRPGRQERVASLPVPEHLRDYISFSDILS</sequence>
<evidence type="ECO:0000259" key="2">
    <source>
        <dbReference type="PROSITE" id="PS50225"/>
    </source>
</evidence>
<accession>A0ABD0KJD7</accession>
<keyword evidence="4" id="KW-1185">Reference proteome</keyword>
<feature type="compositionally biased region" description="Basic and acidic residues" evidence="1">
    <location>
        <begin position="10"/>
        <end position="22"/>
    </location>
</feature>
<evidence type="ECO:0000256" key="1">
    <source>
        <dbReference type="SAM" id="MobiDB-lite"/>
    </source>
</evidence>
<dbReference type="InterPro" id="IPR036036">
    <property type="entry name" value="SOCS_box-like_dom_sf"/>
</dbReference>
<evidence type="ECO:0000313" key="3">
    <source>
        <dbReference type="EMBL" id="KAK7487294.1"/>
    </source>
</evidence>